<organism evidence="3 4">
    <name type="scientific">Streptomyces reniochalinae</name>
    <dbReference type="NCBI Taxonomy" id="2250578"/>
    <lineage>
        <taxon>Bacteria</taxon>
        <taxon>Bacillati</taxon>
        <taxon>Actinomycetota</taxon>
        <taxon>Actinomycetes</taxon>
        <taxon>Kitasatosporales</taxon>
        <taxon>Streptomycetaceae</taxon>
        <taxon>Streptomyces</taxon>
    </lineage>
</organism>
<dbReference type="OrthoDB" id="4003646at2"/>
<feature type="chain" id="PRO_5039714786" description="Ig-like domain-containing protein" evidence="2">
    <location>
        <begin position="28"/>
        <end position="349"/>
    </location>
</feature>
<dbReference type="InterPro" id="IPR006311">
    <property type="entry name" value="TAT_signal"/>
</dbReference>
<evidence type="ECO:0000313" key="4">
    <source>
        <dbReference type="Proteomes" id="UP000253507"/>
    </source>
</evidence>
<evidence type="ECO:0000256" key="2">
    <source>
        <dbReference type="SAM" id="SignalP"/>
    </source>
</evidence>
<name>A0A367EK49_9ACTN</name>
<keyword evidence="2" id="KW-0732">Signal</keyword>
<dbReference type="EMBL" id="QOIM01000034">
    <property type="protein sequence ID" value="RCG18005.1"/>
    <property type="molecule type" value="Genomic_DNA"/>
</dbReference>
<accession>A0A367EK49</accession>
<protein>
    <recommendedName>
        <fullName evidence="5">Ig-like domain-containing protein</fullName>
    </recommendedName>
</protein>
<gene>
    <name evidence="3" type="ORF">DQ392_15105</name>
</gene>
<comment type="caution">
    <text evidence="3">The sequence shown here is derived from an EMBL/GenBank/DDBJ whole genome shotgun (WGS) entry which is preliminary data.</text>
</comment>
<evidence type="ECO:0000256" key="1">
    <source>
        <dbReference type="SAM" id="MobiDB-lite"/>
    </source>
</evidence>
<feature type="region of interest" description="Disordered" evidence="1">
    <location>
        <begin position="172"/>
        <end position="197"/>
    </location>
</feature>
<evidence type="ECO:0000313" key="3">
    <source>
        <dbReference type="EMBL" id="RCG18005.1"/>
    </source>
</evidence>
<dbReference type="PROSITE" id="PS51318">
    <property type="entry name" value="TAT"/>
    <property type="match status" value="1"/>
</dbReference>
<feature type="signal peptide" evidence="2">
    <location>
        <begin position="1"/>
        <end position="27"/>
    </location>
</feature>
<keyword evidence="4" id="KW-1185">Reference proteome</keyword>
<dbReference type="AlphaFoldDB" id="A0A367EK49"/>
<dbReference type="RefSeq" id="WP_114016122.1">
    <property type="nucleotide sequence ID" value="NZ_QOIM01000034.1"/>
</dbReference>
<proteinExistence type="predicted"/>
<sequence>MTPRHRALPRRAVWLLCTLAPALCAFAAAPGAPTAAAAGREGAEAAGVTLPVQQHSSPLRAVSTATYRLDAGEKLALDTPAMTFSVDSWGSGRPTNIGTTLLLTCTGPDGRPALRAHDGANLTPDEQHRDPDIRALLVAEDSGTHRCELSASAYSTARAPGMTVRLAGREPLDGERGLAGTRASRDATTWTRPAAQGDLLLSPGTVAEPMTTRQSVGTTGPLPRTRLDIAVDAEVTTCNRADAYGLCEPRHPRASGATLASWVEVQGLDEAGEPVGAPHRSPTRTRTVSAAKHHTMLHHTVRVFVPGEVEQVDVAVKTQVVSGDHMVFHAGYGYARGVLTKPPSGLPTL</sequence>
<dbReference type="Proteomes" id="UP000253507">
    <property type="component" value="Unassembled WGS sequence"/>
</dbReference>
<evidence type="ECO:0008006" key="5">
    <source>
        <dbReference type="Google" id="ProtNLM"/>
    </source>
</evidence>
<reference evidence="3 4" key="1">
    <citation type="submission" date="2018-06" db="EMBL/GenBank/DDBJ databases">
        <title>Streptomyces reniochalinae sp. nov. and Streptomyces diacarnus sp. nov. from marine sponges.</title>
        <authorList>
            <person name="Li L."/>
        </authorList>
    </citation>
    <scope>NUCLEOTIDE SEQUENCE [LARGE SCALE GENOMIC DNA]</scope>
    <source>
        <strain evidence="3 4">LHW50302</strain>
    </source>
</reference>